<gene>
    <name evidence="1" type="ORF">EQM13_06430</name>
</gene>
<organism evidence="1 2">
    <name type="scientific">Acidilutibacter cellobiosedens</name>
    <dbReference type="NCBI Taxonomy" id="2507161"/>
    <lineage>
        <taxon>Bacteria</taxon>
        <taxon>Bacillati</taxon>
        <taxon>Bacillota</taxon>
        <taxon>Tissierellia</taxon>
        <taxon>Tissierellales</taxon>
        <taxon>Acidilutibacteraceae</taxon>
        <taxon>Acidilutibacter</taxon>
    </lineage>
</organism>
<protein>
    <submittedName>
        <fullName evidence="1">Uncharacterized protein</fullName>
    </submittedName>
</protein>
<evidence type="ECO:0000313" key="2">
    <source>
        <dbReference type="Proteomes" id="UP000287969"/>
    </source>
</evidence>
<accession>A0A410QBB8</accession>
<name>A0A410QBB8_9FIRM</name>
<dbReference type="AlphaFoldDB" id="A0A410QBB8"/>
<reference evidence="2" key="1">
    <citation type="submission" date="2019-01" db="EMBL/GenBank/DDBJ databases">
        <title>Draft genomes of a novel of Sporanaerobacter strains.</title>
        <authorList>
            <person name="Ma S."/>
        </authorList>
    </citation>
    <scope>NUCLEOTIDE SEQUENCE [LARGE SCALE GENOMIC DNA]</scope>
    <source>
        <strain evidence="2">NJN-17</strain>
    </source>
</reference>
<dbReference type="RefSeq" id="WP_128752296.1">
    <property type="nucleotide sequence ID" value="NZ_CP035282.1"/>
</dbReference>
<sequence length="87" mass="10196">MDNRRKSNTHSEKFVKETNDSFSLGETMDIFGKKYKIVGIYENDKYSKSKIENLYVKKEDIPENLGEGEKHFTVLKSNLKMKTEKTL</sequence>
<proteinExistence type="predicted"/>
<evidence type="ECO:0000313" key="1">
    <source>
        <dbReference type="EMBL" id="QAT61250.1"/>
    </source>
</evidence>
<dbReference type="Proteomes" id="UP000287969">
    <property type="component" value="Chromosome"/>
</dbReference>
<dbReference type="KEGG" id="spoa:EQM13_06430"/>
<dbReference type="EMBL" id="CP035282">
    <property type="protein sequence ID" value="QAT61250.1"/>
    <property type="molecule type" value="Genomic_DNA"/>
</dbReference>
<keyword evidence="2" id="KW-1185">Reference proteome</keyword>